<accession>A0A1E3T618</accession>
<dbReference type="SUPFAM" id="SSF51679">
    <property type="entry name" value="Bacterial luciferase-like"/>
    <property type="match status" value="1"/>
</dbReference>
<proteinExistence type="predicted"/>
<feature type="domain" description="Luciferase-like" evidence="3">
    <location>
        <begin position="19"/>
        <end position="259"/>
    </location>
</feature>
<gene>
    <name evidence="4" type="ORF">BHQ21_03545</name>
</gene>
<evidence type="ECO:0000313" key="5">
    <source>
        <dbReference type="Proteomes" id="UP000094224"/>
    </source>
</evidence>
<keyword evidence="1" id="KW-0560">Oxidoreductase</keyword>
<evidence type="ECO:0000256" key="1">
    <source>
        <dbReference type="ARBA" id="ARBA00023002"/>
    </source>
</evidence>
<dbReference type="STRING" id="243061.AWC25_14935"/>
<comment type="caution">
    <text evidence="4">The sequence shown here is derived from an EMBL/GenBank/DDBJ whole genome shotgun (WGS) entry which is preliminary data.</text>
</comment>
<dbReference type="Gene3D" id="3.20.20.30">
    <property type="entry name" value="Luciferase-like domain"/>
    <property type="match status" value="1"/>
</dbReference>
<dbReference type="AlphaFoldDB" id="A0A1E3T618"/>
<dbReference type="InterPro" id="IPR011251">
    <property type="entry name" value="Luciferase-like_dom"/>
</dbReference>
<evidence type="ECO:0000256" key="2">
    <source>
        <dbReference type="ARBA" id="ARBA00023033"/>
    </source>
</evidence>
<dbReference type="GO" id="GO:0005829">
    <property type="term" value="C:cytosol"/>
    <property type="evidence" value="ECO:0007669"/>
    <property type="project" value="TreeGrafter"/>
</dbReference>
<evidence type="ECO:0000259" key="3">
    <source>
        <dbReference type="Pfam" id="PF00296"/>
    </source>
</evidence>
<dbReference type="Pfam" id="PF00296">
    <property type="entry name" value="Bac_luciferase"/>
    <property type="match status" value="1"/>
</dbReference>
<dbReference type="PANTHER" id="PTHR30137:SF8">
    <property type="entry name" value="BLR5498 PROTEIN"/>
    <property type="match status" value="1"/>
</dbReference>
<dbReference type="GO" id="GO:0004497">
    <property type="term" value="F:monooxygenase activity"/>
    <property type="evidence" value="ECO:0007669"/>
    <property type="project" value="UniProtKB-KW"/>
</dbReference>
<dbReference type="EMBL" id="MIHC01000004">
    <property type="protein sequence ID" value="ODR09781.1"/>
    <property type="molecule type" value="Genomic_DNA"/>
</dbReference>
<dbReference type="Proteomes" id="UP000094224">
    <property type="component" value="Unassembled WGS sequence"/>
</dbReference>
<name>A0A1E3T618_9MYCO</name>
<dbReference type="InterPro" id="IPR036661">
    <property type="entry name" value="Luciferase-like_sf"/>
</dbReference>
<keyword evidence="2" id="KW-0503">Monooxygenase</keyword>
<evidence type="ECO:0000313" key="4">
    <source>
        <dbReference type="EMBL" id="ODR09781.1"/>
    </source>
</evidence>
<protein>
    <recommendedName>
        <fullName evidence="3">Luciferase-like domain-containing protein</fullName>
    </recommendedName>
</protein>
<keyword evidence="5" id="KW-1185">Reference proteome</keyword>
<dbReference type="PANTHER" id="PTHR30137">
    <property type="entry name" value="LUCIFERASE-LIKE MONOOXYGENASE"/>
    <property type="match status" value="1"/>
</dbReference>
<organism evidence="4 5">
    <name type="scientific">Mycobacterium sherrisii</name>
    <dbReference type="NCBI Taxonomy" id="243061"/>
    <lineage>
        <taxon>Bacteria</taxon>
        <taxon>Bacillati</taxon>
        <taxon>Actinomycetota</taxon>
        <taxon>Actinomycetes</taxon>
        <taxon>Mycobacteriales</taxon>
        <taxon>Mycobacteriaceae</taxon>
        <taxon>Mycobacterium</taxon>
        <taxon>Mycobacterium simiae complex</taxon>
    </lineage>
</organism>
<dbReference type="InterPro" id="IPR050766">
    <property type="entry name" value="Bact_Lucif_Oxidored"/>
</dbReference>
<dbReference type="GO" id="GO:0016705">
    <property type="term" value="F:oxidoreductase activity, acting on paired donors, with incorporation or reduction of molecular oxygen"/>
    <property type="evidence" value="ECO:0007669"/>
    <property type="project" value="InterPro"/>
</dbReference>
<reference evidence="5" key="1">
    <citation type="submission" date="2016-09" db="EMBL/GenBank/DDBJ databases">
        <authorList>
            <person name="Greninger A.L."/>
            <person name="Jerome K.R."/>
            <person name="Mcnair B."/>
            <person name="Wallis C."/>
            <person name="Fang F."/>
        </authorList>
    </citation>
    <scope>NUCLEOTIDE SEQUENCE [LARGE SCALE GENOMIC DNA]</scope>
    <source>
        <strain evidence="5">BC1_M4</strain>
    </source>
</reference>
<sequence>MQLGMCGFGELTSYSDASVGFASSAQKLAEFKELAKTTEAVGLDVFGVGEHHRKEFAISAPPVLLAALAEHTTRIRLASVLTVLASDDPVRVLEQFATLDALSGGRAELHVGRDAFPEAFTLFGHRLADDDDLLEEKLRLILLLQRPAKVTWTGKWRAALREASITPRPSPGLPIGVTAGRNPGSVDLAARFAVPLTILVRTGHWQSYVPYVQRYRQRFAARPAGKSRRHVTLLVPAHIAASSERATKQAARCYGATHAEPSPADGLLRGGPMIVGNPAEVIEQLLHLYSIFQPQRILLELGRGNMPIADVIQAVELLGDKVAGVVRQELQGHGDS</sequence>